<feature type="non-terminal residue" evidence="3">
    <location>
        <position position="1"/>
    </location>
</feature>
<evidence type="ECO:0000256" key="2">
    <source>
        <dbReference type="ARBA" id="ARBA00023157"/>
    </source>
</evidence>
<dbReference type="Proteomes" id="UP001195483">
    <property type="component" value="Unassembled WGS sequence"/>
</dbReference>
<proteinExistence type="predicted"/>
<evidence type="ECO:0000256" key="1">
    <source>
        <dbReference type="ARBA" id="ARBA00022737"/>
    </source>
</evidence>
<dbReference type="InterPro" id="IPR000884">
    <property type="entry name" value="TSP1_rpt"/>
</dbReference>
<dbReference type="PANTHER" id="PTHR22906:SF21">
    <property type="entry name" value="SEMA DOMAIN-CONTAINING PROTEIN"/>
    <property type="match status" value="1"/>
</dbReference>
<keyword evidence="1" id="KW-0677">Repeat</keyword>
<dbReference type="PANTHER" id="PTHR22906">
    <property type="entry name" value="PROPERDIN"/>
    <property type="match status" value="1"/>
</dbReference>
<evidence type="ECO:0000313" key="3">
    <source>
        <dbReference type="EMBL" id="KAK3601709.1"/>
    </source>
</evidence>
<gene>
    <name evidence="3" type="ORF">CHS0354_016068</name>
</gene>
<name>A0AAE0W5D6_9BIVA</name>
<reference evidence="3" key="3">
    <citation type="submission" date="2023-05" db="EMBL/GenBank/DDBJ databases">
        <authorList>
            <person name="Smith C.H."/>
        </authorList>
    </citation>
    <scope>NUCLEOTIDE SEQUENCE</scope>
    <source>
        <strain evidence="3">CHS0354</strain>
        <tissue evidence="3">Mantle</tissue>
    </source>
</reference>
<dbReference type="Gene3D" id="2.20.100.10">
    <property type="entry name" value="Thrombospondin type-1 (TSP1) repeat"/>
    <property type="match status" value="4"/>
</dbReference>
<reference evidence="3" key="1">
    <citation type="journal article" date="2021" name="Genome Biol. Evol.">
        <title>A High-Quality Reference Genome for a Parasitic Bivalve with Doubly Uniparental Inheritance (Bivalvia: Unionida).</title>
        <authorList>
            <person name="Smith C.H."/>
        </authorList>
    </citation>
    <scope>NUCLEOTIDE SEQUENCE</scope>
    <source>
        <strain evidence="3">CHS0354</strain>
    </source>
</reference>
<dbReference type="SMART" id="SM00209">
    <property type="entry name" value="TSP1"/>
    <property type="match status" value="4"/>
</dbReference>
<dbReference type="PROSITE" id="PS50092">
    <property type="entry name" value="TSP1"/>
    <property type="match status" value="4"/>
</dbReference>
<dbReference type="AlphaFoldDB" id="A0AAE0W5D6"/>
<keyword evidence="2" id="KW-1015">Disulfide bond</keyword>
<dbReference type="EMBL" id="JAEAOA010001004">
    <property type="protein sequence ID" value="KAK3601709.1"/>
    <property type="molecule type" value="Genomic_DNA"/>
</dbReference>
<keyword evidence="4" id="KW-1185">Reference proteome</keyword>
<dbReference type="InterPro" id="IPR036383">
    <property type="entry name" value="TSP1_rpt_sf"/>
</dbReference>
<dbReference type="InterPro" id="IPR052065">
    <property type="entry name" value="Compl_asym_regulator"/>
</dbReference>
<comment type="caution">
    <text evidence="3">The sequence shown here is derived from an EMBL/GenBank/DDBJ whole genome shotgun (WGS) entry which is preliminary data.</text>
</comment>
<accession>A0AAE0W5D6</accession>
<reference evidence="3" key="2">
    <citation type="journal article" date="2021" name="Genome Biol. Evol.">
        <title>Developing a high-quality reference genome for a parasitic bivalve with doubly uniparental inheritance (Bivalvia: Unionida).</title>
        <authorList>
            <person name="Smith C.H."/>
        </authorList>
    </citation>
    <scope>NUCLEOTIDE SEQUENCE</scope>
    <source>
        <strain evidence="3">CHS0354</strain>
        <tissue evidence="3">Mantle</tissue>
    </source>
</reference>
<dbReference type="Pfam" id="PF00090">
    <property type="entry name" value="TSP_1"/>
    <property type="match status" value="4"/>
</dbReference>
<dbReference type="FunFam" id="2.20.100.10:FF:000001">
    <property type="entry name" value="semaphorin-5A isoform X1"/>
    <property type="match status" value="4"/>
</dbReference>
<sequence length="292" mass="30973">MARLATTPAHATSKKNTPYHVEHQVGAYAIVTVDGGLSEWSNWRNLSLCNATCGGGVKSIVRSRSCTNPTPQNGGIDCNGTLIESSFDECNQQPCPPVDGGLSEWSNWRNLSLCNATCGGGVKSIVRSRSCTNPTPQNGGIDCNGTLIESSFDECNQQPCPPVDGRWSDWSTWQNLSSCNVTCGGGVKSIARSRSCTNPTPQNGGSECNGTLIESSFDECNQQSCPPVDGGLSEWSNWRNLSLCNATCGGGVKSIGRSRSCTNPTPQYGGIDCNGTLIETSFDECNQQPCPP</sequence>
<protein>
    <submittedName>
        <fullName evidence="3">Uncharacterized protein</fullName>
    </submittedName>
</protein>
<evidence type="ECO:0000313" key="4">
    <source>
        <dbReference type="Proteomes" id="UP001195483"/>
    </source>
</evidence>
<dbReference type="SUPFAM" id="SSF82895">
    <property type="entry name" value="TSP-1 type 1 repeat"/>
    <property type="match status" value="4"/>
</dbReference>
<organism evidence="3 4">
    <name type="scientific">Potamilus streckersoni</name>
    <dbReference type="NCBI Taxonomy" id="2493646"/>
    <lineage>
        <taxon>Eukaryota</taxon>
        <taxon>Metazoa</taxon>
        <taxon>Spiralia</taxon>
        <taxon>Lophotrochozoa</taxon>
        <taxon>Mollusca</taxon>
        <taxon>Bivalvia</taxon>
        <taxon>Autobranchia</taxon>
        <taxon>Heteroconchia</taxon>
        <taxon>Palaeoheterodonta</taxon>
        <taxon>Unionida</taxon>
        <taxon>Unionoidea</taxon>
        <taxon>Unionidae</taxon>
        <taxon>Ambleminae</taxon>
        <taxon>Lampsilini</taxon>
        <taxon>Potamilus</taxon>
    </lineage>
</organism>